<keyword evidence="3" id="KW-1185">Reference proteome</keyword>
<keyword evidence="1" id="KW-0812">Transmembrane</keyword>
<evidence type="ECO:0000313" key="2">
    <source>
        <dbReference type="EMBL" id="GGM18974.1"/>
    </source>
</evidence>
<accession>A0A917TDM1</accession>
<comment type="caution">
    <text evidence="2">The sequence shown here is derived from an EMBL/GenBank/DDBJ whole genome shotgun (WGS) entry which is preliminary data.</text>
</comment>
<reference evidence="2" key="1">
    <citation type="journal article" date="2014" name="Int. J. Syst. Evol. Microbiol.">
        <title>Complete genome sequence of Corynebacterium casei LMG S-19264T (=DSM 44701T), isolated from a smear-ripened cheese.</title>
        <authorList>
            <consortium name="US DOE Joint Genome Institute (JGI-PGF)"/>
            <person name="Walter F."/>
            <person name="Albersmeier A."/>
            <person name="Kalinowski J."/>
            <person name="Ruckert C."/>
        </authorList>
    </citation>
    <scope>NUCLEOTIDE SEQUENCE</scope>
    <source>
        <strain evidence="2">CGMCC 1.6333</strain>
    </source>
</reference>
<organism evidence="2 3">
    <name type="scientific">Paraliobacillus quinghaiensis</name>
    <dbReference type="NCBI Taxonomy" id="470815"/>
    <lineage>
        <taxon>Bacteria</taxon>
        <taxon>Bacillati</taxon>
        <taxon>Bacillota</taxon>
        <taxon>Bacilli</taxon>
        <taxon>Bacillales</taxon>
        <taxon>Bacillaceae</taxon>
        <taxon>Paraliobacillus</taxon>
    </lineage>
</organism>
<feature type="transmembrane region" description="Helical" evidence="1">
    <location>
        <begin position="62"/>
        <end position="85"/>
    </location>
</feature>
<keyword evidence="1" id="KW-0472">Membrane</keyword>
<gene>
    <name evidence="2" type="ORF">GCM10011351_00930</name>
</gene>
<reference evidence="2" key="2">
    <citation type="submission" date="2020-09" db="EMBL/GenBank/DDBJ databases">
        <authorList>
            <person name="Sun Q."/>
            <person name="Zhou Y."/>
        </authorList>
    </citation>
    <scope>NUCLEOTIDE SEQUENCE</scope>
    <source>
        <strain evidence="2">CGMCC 1.6333</strain>
    </source>
</reference>
<keyword evidence="1" id="KW-1133">Transmembrane helix</keyword>
<dbReference type="RefSeq" id="WP_117152621.1">
    <property type="nucleotide sequence ID" value="NZ_BMLG01000001.1"/>
</dbReference>
<dbReference type="EMBL" id="BMLG01000001">
    <property type="protein sequence ID" value="GGM18974.1"/>
    <property type="molecule type" value="Genomic_DNA"/>
</dbReference>
<sequence length="90" mass="10313">MNHIIISLSLLGSTVLSVSILKKKNNKLLSMLSAFCFNLVFLILMMWILMDDEARTFGHSHLHNLVFAVPLITWINFIILQFVIIKEVKA</sequence>
<feature type="transmembrane region" description="Helical" evidence="1">
    <location>
        <begin position="27"/>
        <end position="50"/>
    </location>
</feature>
<dbReference type="Proteomes" id="UP000618460">
    <property type="component" value="Unassembled WGS sequence"/>
</dbReference>
<evidence type="ECO:0000313" key="3">
    <source>
        <dbReference type="Proteomes" id="UP000618460"/>
    </source>
</evidence>
<protein>
    <submittedName>
        <fullName evidence="2">Uncharacterized protein</fullName>
    </submittedName>
</protein>
<proteinExistence type="predicted"/>
<evidence type="ECO:0000256" key="1">
    <source>
        <dbReference type="SAM" id="Phobius"/>
    </source>
</evidence>
<name>A0A917TDM1_9BACI</name>
<dbReference type="OrthoDB" id="2942192at2"/>
<dbReference type="AlphaFoldDB" id="A0A917TDM1"/>